<dbReference type="AlphaFoldDB" id="A0A6A8D9W6"/>
<feature type="domain" description="Rhodanese" evidence="1">
    <location>
        <begin position="15"/>
        <end position="99"/>
    </location>
</feature>
<dbReference type="PANTHER" id="PTHR43031">
    <property type="entry name" value="FAD-DEPENDENT OXIDOREDUCTASE"/>
    <property type="match status" value="1"/>
</dbReference>
<dbReference type="RefSeq" id="WP_153736183.1">
    <property type="nucleotide sequence ID" value="NZ_WJNG01000005.1"/>
</dbReference>
<dbReference type="InterPro" id="IPR036873">
    <property type="entry name" value="Rhodanese-like_dom_sf"/>
</dbReference>
<comment type="caution">
    <text evidence="2">The sequence shown here is derived from an EMBL/GenBank/DDBJ whole genome shotgun (WGS) entry which is preliminary data.</text>
</comment>
<protein>
    <submittedName>
        <fullName evidence="2">Rhodanese-like domain-containing protein</fullName>
    </submittedName>
</protein>
<evidence type="ECO:0000313" key="3">
    <source>
        <dbReference type="Proteomes" id="UP000799092"/>
    </source>
</evidence>
<dbReference type="EMBL" id="WJNG01000005">
    <property type="protein sequence ID" value="MRH42545.1"/>
    <property type="molecule type" value="Genomic_DNA"/>
</dbReference>
<proteinExistence type="predicted"/>
<dbReference type="Proteomes" id="UP000799092">
    <property type="component" value="Unassembled WGS sequence"/>
</dbReference>
<dbReference type="OrthoDB" id="9800872at2"/>
<evidence type="ECO:0000259" key="1">
    <source>
        <dbReference type="PROSITE" id="PS50206"/>
    </source>
</evidence>
<dbReference type="Gene3D" id="3.40.250.10">
    <property type="entry name" value="Rhodanese-like domain"/>
    <property type="match status" value="1"/>
</dbReference>
<keyword evidence="3" id="KW-1185">Reference proteome</keyword>
<dbReference type="InterPro" id="IPR050229">
    <property type="entry name" value="GlpE_sulfurtransferase"/>
</dbReference>
<dbReference type="SMART" id="SM00450">
    <property type="entry name" value="RHOD"/>
    <property type="match status" value="1"/>
</dbReference>
<evidence type="ECO:0000313" key="2">
    <source>
        <dbReference type="EMBL" id="MRH42545.1"/>
    </source>
</evidence>
<name>A0A6A8D9W6_9BACI</name>
<dbReference type="SUPFAM" id="SSF52821">
    <property type="entry name" value="Rhodanese/Cell cycle control phosphatase"/>
    <property type="match status" value="1"/>
</dbReference>
<dbReference type="CDD" id="cd00158">
    <property type="entry name" value="RHOD"/>
    <property type="match status" value="1"/>
</dbReference>
<sequence length="99" mass="11185">MKEISANEVHNLLESGKKLNIIDVREDEEVEQGIIPEAVHIPLGQVESRMNELDKSKEYIIVCRSGRRSANASEFLQIHGFETTNMTGGMLEWEGTVEK</sequence>
<reference evidence="2" key="1">
    <citation type="submission" date="2019-11" db="EMBL/GenBank/DDBJ databases">
        <authorList>
            <person name="Li J."/>
        </authorList>
    </citation>
    <scope>NUCLEOTIDE SEQUENCE</scope>
    <source>
        <strain evidence="2">B6B</strain>
    </source>
</reference>
<dbReference type="PROSITE" id="PS50206">
    <property type="entry name" value="RHODANESE_3"/>
    <property type="match status" value="1"/>
</dbReference>
<dbReference type="InterPro" id="IPR001763">
    <property type="entry name" value="Rhodanese-like_dom"/>
</dbReference>
<gene>
    <name evidence="2" type="ORF">GH741_07595</name>
</gene>
<accession>A0A6A8D9W6</accession>
<dbReference type="PANTHER" id="PTHR43031:SF17">
    <property type="entry name" value="SULFURTRANSFERASE YTWF-RELATED"/>
    <property type="match status" value="1"/>
</dbReference>
<organism evidence="2 3">
    <name type="scientific">Aquibacillus halophilus</name>
    <dbReference type="NCBI Taxonomy" id="930132"/>
    <lineage>
        <taxon>Bacteria</taxon>
        <taxon>Bacillati</taxon>
        <taxon>Bacillota</taxon>
        <taxon>Bacilli</taxon>
        <taxon>Bacillales</taxon>
        <taxon>Bacillaceae</taxon>
        <taxon>Aquibacillus</taxon>
    </lineage>
</organism>
<dbReference type="Pfam" id="PF00581">
    <property type="entry name" value="Rhodanese"/>
    <property type="match status" value="1"/>
</dbReference>